<sequence>MVQNVAHSYPELQAKLVLSLVF</sequence>
<organism evidence="1">
    <name type="scientific">Anguilla anguilla</name>
    <name type="common">European freshwater eel</name>
    <name type="synonym">Muraena anguilla</name>
    <dbReference type="NCBI Taxonomy" id="7936"/>
    <lineage>
        <taxon>Eukaryota</taxon>
        <taxon>Metazoa</taxon>
        <taxon>Chordata</taxon>
        <taxon>Craniata</taxon>
        <taxon>Vertebrata</taxon>
        <taxon>Euteleostomi</taxon>
        <taxon>Actinopterygii</taxon>
        <taxon>Neopterygii</taxon>
        <taxon>Teleostei</taxon>
        <taxon>Anguilliformes</taxon>
        <taxon>Anguillidae</taxon>
        <taxon>Anguilla</taxon>
    </lineage>
</organism>
<accession>A0A0E9VTF5</accession>
<protein>
    <submittedName>
        <fullName evidence="1">Uncharacterized protein</fullName>
    </submittedName>
</protein>
<proteinExistence type="predicted"/>
<reference evidence="1" key="1">
    <citation type="submission" date="2014-11" db="EMBL/GenBank/DDBJ databases">
        <authorList>
            <person name="Amaro Gonzalez C."/>
        </authorList>
    </citation>
    <scope>NUCLEOTIDE SEQUENCE</scope>
</reference>
<name>A0A0E9VTF5_ANGAN</name>
<reference evidence="1" key="2">
    <citation type="journal article" date="2015" name="Fish Shellfish Immunol.">
        <title>Early steps in the European eel (Anguilla anguilla)-Vibrio vulnificus interaction in the gills: Role of the RtxA13 toxin.</title>
        <authorList>
            <person name="Callol A."/>
            <person name="Pajuelo D."/>
            <person name="Ebbesson L."/>
            <person name="Teles M."/>
            <person name="MacKenzie S."/>
            <person name="Amaro C."/>
        </authorList>
    </citation>
    <scope>NUCLEOTIDE SEQUENCE</scope>
</reference>
<evidence type="ECO:0000313" key="1">
    <source>
        <dbReference type="EMBL" id="JAH81409.1"/>
    </source>
</evidence>
<dbReference type="AlphaFoldDB" id="A0A0E9VTF5"/>
<dbReference type="EMBL" id="GBXM01027168">
    <property type="protein sequence ID" value="JAH81409.1"/>
    <property type="molecule type" value="Transcribed_RNA"/>
</dbReference>